<feature type="chain" id="PRO_5043857742" evidence="3">
    <location>
        <begin position="22"/>
        <end position="416"/>
    </location>
</feature>
<dbReference type="Gene3D" id="2.40.160.50">
    <property type="entry name" value="membrane protein fhac: a member of the omp85/tpsb transporter family"/>
    <property type="match status" value="1"/>
</dbReference>
<dbReference type="InterPro" id="IPR000184">
    <property type="entry name" value="Bac_surfAg_D15"/>
</dbReference>
<sequence>MKKLAIPFSLLFAASVNSALATEQAWPEYEPDINVVPFAFSTDSMGLSVGVAGLIKGAGQPQASVNGAGLMSDKGTWISYFGAYNYAFSMDSRWLFGLELYSASYKKFEYFVGEGTSNDSSIEDVIIADAREDDYRITARYILPFGAAKSQGLMAALRPNREITGSVPWESGVTSIEFRPFYKSRQFANGSLFPEQPKANNSDHVYGLETRLDWDNRNNSRNPTDGSRSQFTLTVDPGSSDRASWVTWEASQSWFWDMGPLGELLDQQVFAFNVYTADTPTWNQTETINGQETYNRPPEFAANSLGGLYRLRSFQSNRYVGRSAMSYSMEYRVLPDWQPLGDWPIFNWYDVPWWQWVAFADVGRVADEYNLLELHKDMKWSAGGAVRFQVEGIVVRTEMAWGSEESMFRVMVNQPF</sequence>
<name>A0AAW7Y8D1_9GAMM</name>
<evidence type="ECO:0000256" key="1">
    <source>
        <dbReference type="ARBA" id="ARBA00004370"/>
    </source>
</evidence>
<evidence type="ECO:0000313" key="5">
    <source>
        <dbReference type="EMBL" id="MDO6544612.1"/>
    </source>
</evidence>
<organism evidence="5 6">
    <name type="scientific">Photobacterium sanguinicancri</name>
    <dbReference type="NCBI Taxonomy" id="875932"/>
    <lineage>
        <taxon>Bacteria</taxon>
        <taxon>Pseudomonadati</taxon>
        <taxon>Pseudomonadota</taxon>
        <taxon>Gammaproteobacteria</taxon>
        <taxon>Vibrionales</taxon>
        <taxon>Vibrionaceae</taxon>
        <taxon>Photobacterium</taxon>
    </lineage>
</organism>
<keyword evidence="2" id="KW-0472">Membrane</keyword>
<dbReference type="Proteomes" id="UP001170624">
    <property type="component" value="Unassembled WGS sequence"/>
</dbReference>
<evidence type="ECO:0000256" key="3">
    <source>
        <dbReference type="SAM" id="SignalP"/>
    </source>
</evidence>
<gene>
    <name evidence="5" type="ORF">Q4568_18905</name>
</gene>
<dbReference type="GO" id="GO:0019867">
    <property type="term" value="C:outer membrane"/>
    <property type="evidence" value="ECO:0007669"/>
    <property type="project" value="InterPro"/>
</dbReference>
<proteinExistence type="predicted"/>
<evidence type="ECO:0000259" key="4">
    <source>
        <dbReference type="Pfam" id="PF01103"/>
    </source>
</evidence>
<dbReference type="AlphaFoldDB" id="A0AAW7Y8D1"/>
<dbReference type="EMBL" id="JAUOPU010000027">
    <property type="protein sequence ID" value="MDO6544612.1"/>
    <property type="molecule type" value="Genomic_DNA"/>
</dbReference>
<evidence type="ECO:0000256" key="2">
    <source>
        <dbReference type="ARBA" id="ARBA00023136"/>
    </source>
</evidence>
<accession>A0AAW7Y8D1</accession>
<dbReference type="Pfam" id="PF01103">
    <property type="entry name" value="Omp85"/>
    <property type="match status" value="1"/>
</dbReference>
<comment type="subcellular location">
    <subcellularLocation>
        <location evidence="1">Membrane</location>
    </subcellularLocation>
</comment>
<feature type="signal peptide" evidence="3">
    <location>
        <begin position="1"/>
        <end position="21"/>
    </location>
</feature>
<feature type="domain" description="Bacterial surface antigen (D15)" evidence="4">
    <location>
        <begin position="131"/>
        <end position="389"/>
    </location>
</feature>
<comment type="caution">
    <text evidence="5">The sequence shown here is derived from an EMBL/GenBank/DDBJ whole genome shotgun (WGS) entry which is preliminary data.</text>
</comment>
<keyword evidence="3" id="KW-0732">Signal</keyword>
<dbReference type="RefSeq" id="WP_303500999.1">
    <property type="nucleotide sequence ID" value="NZ_JAUOPU010000027.1"/>
</dbReference>
<reference evidence="5" key="1">
    <citation type="submission" date="2023-07" db="EMBL/GenBank/DDBJ databases">
        <title>Genome content predicts the carbon catabolic preferences of heterotrophic bacteria.</title>
        <authorList>
            <person name="Gralka M."/>
        </authorList>
    </citation>
    <scope>NUCLEOTIDE SEQUENCE</scope>
    <source>
        <strain evidence="5">G2M05</strain>
    </source>
</reference>
<protein>
    <submittedName>
        <fullName evidence="5">BamA/TamA family outer membrane protein</fullName>
    </submittedName>
</protein>
<evidence type="ECO:0000313" key="6">
    <source>
        <dbReference type="Proteomes" id="UP001170624"/>
    </source>
</evidence>